<dbReference type="EMBL" id="JACHFD010000009">
    <property type="protein sequence ID" value="MBB5351882.1"/>
    <property type="molecule type" value="Genomic_DNA"/>
</dbReference>
<dbReference type="InterPro" id="IPR025329">
    <property type="entry name" value="DUF4235"/>
</dbReference>
<accession>A0A840V1L3</accession>
<gene>
    <name evidence="1" type="ORF">HNR46_002121</name>
</gene>
<evidence type="ECO:0008006" key="3">
    <source>
        <dbReference type="Google" id="ProtNLM"/>
    </source>
</evidence>
<dbReference type="AlphaFoldDB" id="A0A840V1L3"/>
<dbReference type="Proteomes" id="UP000557717">
    <property type="component" value="Unassembled WGS sequence"/>
</dbReference>
<comment type="caution">
    <text evidence="1">The sequence shown here is derived from an EMBL/GenBank/DDBJ whole genome shotgun (WGS) entry which is preliminary data.</text>
</comment>
<sequence length="104" mass="11248">MKHHSSTPQHRSARIIAIGAGFLLPALAAKVARMGAGWIYRGVTRSDPPRNPARADVGWKEALAWTALAGLTGAYSRLIVRRSLPLLGLPAEGYDMEEKTDELA</sequence>
<dbReference type="Pfam" id="PF14019">
    <property type="entry name" value="DUF4235"/>
    <property type="match status" value="1"/>
</dbReference>
<evidence type="ECO:0000313" key="1">
    <source>
        <dbReference type="EMBL" id="MBB5351882.1"/>
    </source>
</evidence>
<name>A0A840V1L3_9BACT</name>
<organism evidence="1 2">
    <name type="scientific">Haloferula luteola</name>
    <dbReference type="NCBI Taxonomy" id="595692"/>
    <lineage>
        <taxon>Bacteria</taxon>
        <taxon>Pseudomonadati</taxon>
        <taxon>Verrucomicrobiota</taxon>
        <taxon>Verrucomicrobiia</taxon>
        <taxon>Verrucomicrobiales</taxon>
        <taxon>Verrucomicrobiaceae</taxon>
        <taxon>Haloferula</taxon>
    </lineage>
</organism>
<reference evidence="1 2" key="1">
    <citation type="submission" date="2020-08" db="EMBL/GenBank/DDBJ databases">
        <title>Genomic Encyclopedia of Type Strains, Phase IV (KMG-IV): sequencing the most valuable type-strain genomes for metagenomic binning, comparative biology and taxonomic classification.</title>
        <authorList>
            <person name="Goeker M."/>
        </authorList>
    </citation>
    <scope>NUCLEOTIDE SEQUENCE [LARGE SCALE GENOMIC DNA]</scope>
    <source>
        <strain evidence="1 2">YC6886</strain>
    </source>
</reference>
<evidence type="ECO:0000313" key="2">
    <source>
        <dbReference type="Proteomes" id="UP000557717"/>
    </source>
</evidence>
<protein>
    <recommendedName>
        <fullName evidence="3">DUF4235 domain-containing protein</fullName>
    </recommendedName>
</protein>
<dbReference type="RefSeq" id="WP_184018445.1">
    <property type="nucleotide sequence ID" value="NZ_JACHFD010000009.1"/>
</dbReference>
<proteinExistence type="predicted"/>
<keyword evidence="2" id="KW-1185">Reference proteome</keyword>